<dbReference type="RefSeq" id="WP_181364534.1">
    <property type="nucleotide sequence ID" value="NZ_OMOR01000001.1"/>
</dbReference>
<keyword evidence="1" id="KW-0732">Signal</keyword>
<feature type="chain" id="PRO_5015302575" description="DUF2125 domain-containing protein" evidence="1">
    <location>
        <begin position="29"/>
        <end position="512"/>
    </location>
</feature>
<dbReference type="EMBL" id="OMOR01000001">
    <property type="protein sequence ID" value="SPH22987.1"/>
    <property type="molecule type" value="Genomic_DNA"/>
</dbReference>
<name>A0A2R8BIT6_9RHOB</name>
<dbReference type="Pfam" id="PF09898">
    <property type="entry name" value="DUF2125"/>
    <property type="match status" value="1"/>
</dbReference>
<evidence type="ECO:0008006" key="4">
    <source>
        <dbReference type="Google" id="ProtNLM"/>
    </source>
</evidence>
<evidence type="ECO:0000313" key="3">
    <source>
        <dbReference type="Proteomes" id="UP000244880"/>
    </source>
</evidence>
<gene>
    <name evidence="2" type="ORF">ASD8599_03734</name>
</gene>
<dbReference type="AlphaFoldDB" id="A0A2R8BIT6"/>
<organism evidence="2 3">
    <name type="scientific">Ascidiaceihabitans donghaensis</name>
    <dbReference type="NCBI Taxonomy" id="1510460"/>
    <lineage>
        <taxon>Bacteria</taxon>
        <taxon>Pseudomonadati</taxon>
        <taxon>Pseudomonadota</taxon>
        <taxon>Alphaproteobacteria</taxon>
        <taxon>Rhodobacterales</taxon>
        <taxon>Paracoccaceae</taxon>
        <taxon>Ascidiaceihabitans</taxon>
    </lineage>
</organism>
<dbReference type="InterPro" id="IPR018666">
    <property type="entry name" value="DUF2125"/>
</dbReference>
<feature type="signal peptide" evidence="1">
    <location>
        <begin position="1"/>
        <end position="28"/>
    </location>
</feature>
<proteinExistence type="predicted"/>
<protein>
    <recommendedName>
        <fullName evidence="4">DUF2125 domain-containing protein</fullName>
    </recommendedName>
</protein>
<keyword evidence="3" id="KW-1185">Reference proteome</keyword>
<evidence type="ECO:0000313" key="2">
    <source>
        <dbReference type="EMBL" id="SPH22987.1"/>
    </source>
</evidence>
<reference evidence="2 3" key="1">
    <citation type="submission" date="2018-03" db="EMBL/GenBank/DDBJ databases">
        <authorList>
            <person name="Keele B.F."/>
        </authorList>
    </citation>
    <scope>NUCLEOTIDE SEQUENCE [LARGE SCALE GENOMIC DNA]</scope>
    <source>
        <strain evidence="2 3">CECT 8599</strain>
    </source>
</reference>
<evidence type="ECO:0000256" key="1">
    <source>
        <dbReference type="SAM" id="SignalP"/>
    </source>
</evidence>
<sequence length="512" mass="53614">MPLSSSRFCTLSCTTAVALFLGAPAAFADLTGADVWADWRGYMEGFGYGLTADEAVSGNTLTVSNVVMSLPLEGQAGTFVYTIPTLDFVTNADGTVNVVMAPQSDMTMQTKTETGETVDIAASYDTANFQMVASGNPSALTYTYSADTMDITLDRVAMNGTALPADAARFVMSVADIKGTTDITVADKRTYDQTMTSGAVTYDAAFVDPEGQGRFALKGGTQGMTFGGVGDLPTDGQTTDVGALLAAGFDFSGTFGFLAGNMNLNFDGPDGAGTASTSSQGGNIGVAMGQEGLRYDVTQNGLDVNMLMPDVPLPISFKMQQSKFNLTMPVQKSDEEQDFAFGFKMGDFTMSDMIWGIFDPTGQLPRDPATIAIDLTGKAKVLFDFLDPAQAAALESSGAVPGELNALTLQNLVVDAVGARLSGKGDFVFDNTDLVSFGGIPKPEGAVDLELVGGNGLIDKLVAMGLLPEQQAMGARMMMGLFAVPGEGDDTLNSKIEFNDQGHILANGQRIQ</sequence>
<dbReference type="Proteomes" id="UP000244880">
    <property type="component" value="Unassembled WGS sequence"/>
</dbReference>
<accession>A0A2R8BIT6</accession>